<evidence type="ECO:0000313" key="1">
    <source>
        <dbReference type="EMBL" id="EOA34101.1"/>
    </source>
</evidence>
<dbReference type="STRING" id="81985.R0GEN7"/>
<dbReference type="PANTHER" id="PTHR47262">
    <property type="entry name" value="OS02G0132600 PROTEIN"/>
    <property type="match status" value="1"/>
</dbReference>
<dbReference type="EMBL" id="KB870806">
    <property type="protein sequence ID" value="EOA34101.1"/>
    <property type="molecule type" value="Genomic_DNA"/>
</dbReference>
<keyword evidence="2" id="KW-1185">Reference proteome</keyword>
<dbReference type="Proteomes" id="UP000029121">
    <property type="component" value="Unassembled WGS sequence"/>
</dbReference>
<evidence type="ECO:0008006" key="3">
    <source>
        <dbReference type="Google" id="ProtNLM"/>
    </source>
</evidence>
<accession>R0GEN7</accession>
<sequence length="392" mass="45096">MSKSFLTTFVHLAVRSTGKPSNTAARNAGVSIIRALSTSAISEPASRRLYVSGFHLRDECEAAILLNIENANKSNDEEYVTDHIAKAFELMGAMKGSFMSADEEIYGPLLNFLIGKKMVEEFHMLVEAIRGDGESEWLQQEKLARLCYYKMLLWIKLKDEEKIEEVCSMIIKSFKAKITKEENPLKPTIILRRGWRIHRVKLCDKKCPSSIENYLLALCDKDQHKEVLRILESLDITRVDSFGVWTSIFKHLGRFLSEPVAKKLLRELYKSAFLISKELLKELKIPYSFGSYKKLIKYSCDSREEQVGLSILLHMYALGLEVPSGYAVNLFRTIEKNYGFDLVLNLQYLIMCVQLRGAQDVLKEMEKKGEESIMFNQRLAEYILEVTFSFYL</sequence>
<protein>
    <recommendedName>
        <fullName evidence="3">Pentacotripeptide-repeat region of PRORP domain-containing protein</fullName>
    </recommendedName>
</protein>
<dbReference type="eggNOG" id="KOG4197">
    <property type="taxonomic scope" value="Eukaryota"/>
</dbReference>
<proteinExistence type="predicted"/>
<organism evidence="1 2">
    <name type="scientific">Capsella rubella</name>
    <dbReference type="NCBI Taxonomy" id="81985"/>
    <lineage>
        <taxon>Eukaryota</taxon>
        <taxon>Viridiplantae</taxon>
        <taxon>Streptophyta</taxon>
        <taxon>Embryophyta</taxon>
        <taxon>Tracheophyta</taxon>
        <taxon>Spermatophyta</taxon>
        <taxon>Magnoliopsida</taxon>
        <taxon>eudicotyledons</taxon>
        <taxon>Gunneridae</taxon>
        <taxon>Pentapetalae</taxon>
        <taxon>rosids</taxon>
        <taxon>malvids</taxon>
        <taxon>Brassicales</taxon>
        <taxon>Brassicaceae</taxon>
        <taxon>Camelineae</taxon>
        <taxon>Capsella</taxon>
    </lineage>
</organism>
<reference evidence="2" key="1">
    <citation type="journal article" date="2013" name="Nat. Genet.">
        <title>The Capsella rubella genome and the genomic consequences of rapid mating system evolution.</title>
        <authorList>
            <person name="Slotte T."/>
            <person name="Hazzouri K.M."/>
            <person name="Agren J.A."/>
            <person name="Koenig D."/>
            <person name="Maumus F."/>
            <person name="Guo Y.L."/>
            <person name="Steige K."/>
            <person name="Platts A.E."/>
            <person name="Escobar J.S."/>
            <person name="Newman L.K."/>
            <person name="Wang W."/>
            <person name="Mandakova T."/>
            <person name="Vello E."/>
            <person name="Smith L.M."/>
            <person name="Henz S.R."/>
            <person name="Steffen J."/>
            <person name="Takuno S."/>
            <person name="Brandvain Y."/>
            <person name="Coop G."/>
            <person name="Andolfatto P."/>
            <person name="Hu T.T."/>
            <person name="Blanchette M."/>
            <person name="Clark R.M."/>
            <person name="Quesneville H."/>
            <person name="Nordborg M."/>
            <person name="Gaut B.S."/>
            <person name="Lysak M.A."/>
            <person name="Jenkins J."/>
            <person name="Grimwood J."/>
            <person name="Chapman J."/>
            <person name="Prochnik S."/>
            <person name="Shu S."/>
            <person name="Rokhsar D."/>
            <person name="Schmutz J."/>
            <person name="Weigel D."/>
            <person name="Wright S.I."/>
        </authorList>
    </citation>
    <scope>NUCLEOTIDE SEQUENCE [LARGE SCALE GENOMIC DNA]</scope>
    <source>
        <strain evidence="2">cv. Monte Gargano</strain>
    </source>
</reference>
<name>R0GEN7_9BRAS</name>
<evidence type="ECO:0000313" key="2">
    <source>
        <dbReference type="Proteomes" id="UP000029121"/>
    </source>
</evidence>
<dbReference type="PANTHER" id="PTHR47262:SF1">
    <property type="entry name" value="OS02G0132600 PROTEIN"/>
    <property type="match status" value="1"/>
</dbReference>
<gene>
    <name evidence="1" type="ORF">CARUB_v10021602mg</name>
</gene>
<dbReference type="AlphaFoldDB" id="R0GEN7"/>